<evidence type="ECO:0000256" key="1">
    <source>
        <dbReference type="ARBA" id="ARBA00008777"/>
    </source>
</evidence>
<reference evidence="6 7" key="1">
    <citation type="journal article" date="2016" name="Nat. Commun.">
        <title>Thousands of microbial genomes shed light on interconnected biogeochemical processes in an aquifer system.</title>
        <authorList>
            <person name="Anantharaman K."/>
            <person name="Brown C.T."/>
            <person name="Hug L.A."/>
            <person name="Sharon I."/>
            <person name="Castelle C.J."/>
            <person name="Probst A.J."/>
            <person name="Thomas B.C."/>
            <person name="Singh A."/>
            <person name="Wilkins M.J."/>
            <person name="Karaoz U."/>
            <person name="Brodie E.L."/>
            <person name="Williams K.H."/>
            <person name="Hubbard S.S."/>
            <person name="Banfield J.F."/>
        </authorList>
    </citation>
    <scope>NUCLEOTIDE SEQUENCE [LARGE SCALE GENOMIC DNA]</scope>
</reference>
<dbReference type="GO" id="GO:0003735">
    <property type="term" value="F:structural constituent of ribosome"/>
    <property type="evidence" value="ECO:0007669"/>
    <property type="project" value="InterPro"/>
</dbReference>
<dbReference type="Proteomes" id="UP000182253">
    <property type="component" value="Unassembled WGS sequence"/>
</dbReference>
<accession>A0A1F6UVL3</accession>
<proteinExistence type="inferred from homology"/>
<dbReference type="Gene3D" id="3.90.1030.10">
    <property type="entry name" value="Ribosomal protein L17"/>
    <property type="match status" value="1"/>
</dbReference>
<dbReference type="GO" id="GO:0006412">
    <property type="term" value="P:translation"/>
    <property type="evidence" value="ECO:0007669"/>
    <property type="project" value="UniProtKB-UniRule"/>
</dbReference>
<evidence type="ECO:0000256" key="4">
    <source>
        <dbReference type="HAMAP-Rule" id="MF_01368"/>
    </source>
</evidence>
<dbReference type="AlphaFoldDB" id="A0A1F6UVL3"/>
<evidence type="ECO:0000256" key="3">
    <source>
        <dbReference type="ARBA" id="ARBA00023274"/>
    </source>
</evidence>
<comment type="subunit">
    <text evidence="4">Part of the 50S ribosomal subunit. Contacts protein L32.</text>
</comment>
<dbReference type="PROSITE" id="PS01167">
    <property type="entry name" value="RIBOSOMAL_L17"/>
    <property type="match status" value="1"/>
</dbReference>
<evidence type="ECO:0000313" key="7">
    <source>
        <dbReference type="Proteomes" id="UP000182253"/>
    </source>
</evidence>
<dbReference type="PANTHER" id="PTHR14413">
    <property type="entry name" value="RIBOSOMAL PROTEIN L17"/>
    <property type="match status" value="1"/>
</dbReference>
<dbReference type="PANTHER" id="PTHR14413:SF16">
    <property type="entry name" value="LARGE RIBOSOMAL SUBUNIT PROTEIN BL17M"/>
    <property type="match status" value="1"/>
</dbReference>
<organism evidence="6 7">
    <name type="scientific">Candidatus Nomurabacteria bacterium RIFCSPHIGHO2_01_FULL_39_9</name>
    <dbReference type="NCBI Taxonomy" id="1801735"/>
    <lineage>
        <taxon>Bacteria</taxon>
        <taxon>Candidatus Nomuraibacteriota</taxon>
    </lineage>
</organism>
<dbReference type="STRING" id="1801735.A2645_00365"/>
<gene>
    <name evidence="4" type="primary">rplQ</name>
    <name evidence="6" type="ORF">A2645_00365</name>
</gene>
<protein>
    <recommendedName>
        <fullName evidence="4">Large ribosomal subunit protein bL17</fullName>
    </recommendedName>
</protein>
<dbReference type="Pfam" id="PF01196">
    <property type="entry name" value="Ribosomal_L17"/>
    <property type="match status" value="1"/>
</dbReference>
<comment type="caution">
    <text evidence="6">The sequence shown here is derived from an EMBL/GenBank/DDBJ whole genome shotgun (WGS) entry which is preliminary data.</text>
</comment>
<dbReference type="InterPro" id="IPR000456">
    <property type="entry name" value="Ribosomal_bL17"/>
</dbReference>
<evidence type="ECO:0000313" key="6">
    <source>
        <dbReference type="EMBL" id="OGI61445.1"/>
    </source>
</evidence>
<sequence length="114" mass="12796">MSKARKFGRTTDIRSALMRSLAFSLIKKGSITTTEAKAKSLRPFVERLVTVGKKQNLTARRALLSRLYNNQEIVDKVLKDIAPKYASRNGGYTRILKLGVRKSDASPRALIQFV</sequence>
<dbReference type="InterPro" id="IPR047859">
    <property type="entry name" value="Ribosomal_bL17_CS"/>
</dbReference>
<dbReference type="GO" id="GO:0022625">
    <property type="term" value="C:cytosolic large ribosomal subunit"/>
    <property type="evidence" value="ECO:0007669"/>
    <property type="project" value="TreeGrafter"/>
</dbReference>
<keyword evidence="2 4" id="KW-0689">Ribosomal protein</keyword>
<dbReference type="EMBL" id="MFTL01000018">
    <property type="protein sequence ID" value="OGI61445.1"/>
    <property type="molecule type" value="Genomic_DNA"/>
</dbReference>
<comment type="similarity">
    <text evidence="1 4 5">Belongs to the bacterial ribosomal protein bL17 family.</text>
</comment>
<name>A0A1F6UVL3_9BACT</name>
<evidence type="ECO:0000256" key="2">
    <source>
        <dbReference type="ARBA" id="ARBA00022980"/>
    </source>
</evidence>
<dbReference type="NCBIfam" id="TIGR00059">
    <property type="entry name" value="L17"/>
    <property type="match status" value="1"/>
</dbReference>
<keyword evidence="3 4" id="KW-0687">Ribonucleoprotein</keyword>
<evidence type="ECO:0000256" key="5">
    <source>
        <dbReference type="RuleBase" id="RU000660"/>
    </source>
</evidence>
<dbReference type="SUPFAM" id="SSF64263">
    <property type="entry name" value="Prokaryotic ribosomal protein L17"/>
    <property type="match status" value="1"/>
</dbReference>
<dbReference type="InterPro" id="IPR036373">
    <property type="entry name" value="Ribosomal_bL17_sf"/>
</dbReference>
<dbReference type="HAMAP" id="MF_01368">
    <property type="entry name" value="Ribosomal_bL17"/>
    <property type="match status" value="1"/>
</dbReference>